<evidence type="ECO:0000259" key="5">
    <source>
        <dbReference type="Pfam" id="PF15469"/>
    </source>
</evidence>
<accession>A0A1B2JFM8</accession>
<comment type="similarity">
    <text evidence="1 4">Belongs to the SEC5 family.</text>
</comment>
<dbReference type="AlphaFoldDB" id="A0A1B2JFM8"/>
<reference evidence="6 7" key="1">
    <citation type="submission" date="2016-02" db="EMBL/GenBank/DDBJ databases">
        <title>Comparative genomic and transcriptomic foundation for Pichia pastoris.</title>
        <authorList>
            <person name="Love K.R."/>
            <person name="Shah K.A."/>
            <person name="Whittaker C.A."/>
            <person name="Wu J."/>
            <person name="Bartlett M.C."/>
            <person name="Ma D."/>
            <person name="Leeson R.L."/>
            <person name="Priest M."/>
            <person name="Young S.K."/>
            <person name="Love J.C."/>
        </authorList>
    </citation>
    <scope>NUCLEOTIDE SEQUENCE [LARGE SCALE GENOMIC DNA]</scope>
    <source>
        <strain evidence="6 7">ATCC 28485</strain>
    </source>
</reference>
<dbReference type="GO" id="GO:0006887">
    <property type="term" value="P:exocytosis"/>
    <property type="evidence" value="ECO:0007669"/>
    <property type="project" value="UniProtKB-KW"/>
</dbReference>
<keyword evidence="7" id="KW-1185">Reference proteome</keyword>
<keyword evidence="3 4" id="KW-0268">Exocytosis</keyword>
<dbReference type="Pfam" id="PF15469">
    <property type="entry name" value="Sec5"/>
    <property type="match status" value="1"/>
</dbReference>
<name>A0A1B2JFM8_PICPA</name>
<dbReference type="GO" id="GO:0015031">
    <property type="term" value="P:protein transport"/>
    <property type="evidence" value="ECO:0007669"/>
    <property type="project" value="UniProtKB-KW"/>
</dbReference>
<comment type="subunit">
    <text evidence="4">Component of the exocyst complex.</text>
</comment>
<comment type="function">
    <text evidence="4">Component of the exocyst complex involved in the docking of exocytic vesicles with fusion sites on the plasma membrane.</text>
</comment>
<keyword evidence="2 4" id="KW-0813">Transport</keyword>
<dbReference type="OrthoDB" id="26242at2759"/>
<dbReference type="InterPro" id="IPR029175">
    <property type="entry name" value="EXOC2/Sec5"/>
</dbReference>
<dbReference type="GO" id="GO:0000145">
    <property type="term" value="C:exocyst"/>
    <property type="evidence" value="ECO:0007669"/>
    <property type="project" value="UniProtKB-UniRule"/>
</dbReference>
<proteinExistence type="inferred from homology"/>
<sequence length="898" mass="104729">MNTDEILSFYRLKSTNPQSWNRDVVDLEFNYPESEKIADNLDLLKRLIDHETSTKTIQDPKNNNKLNTEDPLGFRPSVLDELIDNEVIDDTRDDKKLDYLISSYRFKPDLFLKNVHPNLSASEMEQGLSYLEHNVKTKNKDLRLLIESEFLVYIKSKNSLDRIFKQFDNMKLISNENVKGGKQAAVDYLKNLIEETMARSNELLKPVLEEARTESALKHTLEYIQKNSIIFDLPKSLRNSIQKNDYSSFISDYIVAKESKERLMDDGEVSGILLRVWDQVELLVSNFRELLWDQLVGVHLDDIDEKSINYTNYNHEQSAFLNLINKLLEIGVEDSPIMGFLECQFANLSRDILSEANSNHLTLLIRSQKRLKQNYTQTEELLSEVLANNGLNFLTSQLKHESITYNHYDIDLKRLDLPLVNSMWEQIEEYIGFLTNFLNHELLLFVSICQYFKNGNYQKQIAKTHLVDRIPQNSKAHVQLTESDMLRINMMIEKLIYDVCGCLNLFFKSNDETLTDLTDPNLREQLIDKDLQYTGVTSDFGFIPCFSNAVSALKYLNRFQNNLLDVFARLYQQSESWGLRPDVLDQLNLTNLKINGRIISGVLAYLINDVKEFYKLENWQTSTMRQGCTLMPLMVHLYYNNVIRDLKNVVFAVTPHENTFQVIERQLLNSFQLLVENLLKKGLYDSQTNSSEQDFFQKSNEYKLITLTNLIKLKSSVFVDAIKLYDSLFNRQLYDDNLEIFVKLDNLELTLFQNYTLLGNPIITKIVNKGIDRKDWQTEQPPKDVSSYAHHLLNFLTLVKTKLLRLDIPEPLANRILDYFHDYSTKKILDSFNRIHEFSTYGLYQCCCDLDYLQRQMSAHLTSEGKSRFRVIYDTIISPKIDVAHVKDSVSEIVSRYS</sequence>
<evidence type="ECO:0000256" key="3">
    <source>
        <dbReference type="ARBA" id="ARBA00022483"/>
    </source>
</evidence>
<evidence type="ECO:0000256" key="4">
    <source>
        <dbReference type="RuleBase" id="RU365069"/>
    </source>
</evidence>
<evidence type="ECO:0000313" key="7">
    <source>
        <dbReference type="Proteomes" id="UP000094565"/>
    </source>
</evidence>
<gene>
    <name evidence="6" type="primary">SEC5</name>
    <name evidence="6" type="ORF">ATY40_BA7503660</name>
</gene>
<feature type="domain" description="Exocyst complex component EXOC2/Sec5 N-terminal" evidence="5">
    <location>
        <begin position="69"/>
        <end position="877"/>
    </location>
</feature>
<dbReference type="GO" id="GO:0006893">
    <property type="term" value="P:Golgi to plasma membrane transport"/>
    <property type="evidence" value="ECO:0007669"/>
    <property type="project" value="UniProtKB-UniRule"/>
</dbReference>
<dbReference type="EMBL" id="CP014586">
    <property type="protein sequence ID" value="ANZ76840.1"/>
    <property type="molecule type" value="Genomic_DNA"/>
</dbReference>
<evidence type="ECO:0000256" key="1">
    <source>
        <dbReference type="ARBA" id="ARBA00010578"/>
    </source>
</evidence>
<dbReference type="Proteomes" id="UP000094565">
    <property type="component" value="Chromosome 3"/>
</dbReference>
<organism evidence="6 7">
    <name type="scientific">Komagataella pastoris</name>
    <name type="common">Yeast</name>
    <name type="synonym">Pichia pastoris</name>
    <dbReference type="NCBI Taxonomy" id="4922"/>
    <lineage>
        <taxon>Eukaryota</taxon>
        <taxon>Fungi</taxon>
        <taxon>Dikarya</taxon>
        <taxon>Ascomycota</taxon>
        <taxon>Saccharomycotina</taxon>
        <taxon>Pichiomycetes</taxon>
        <taxon>Pichiales</taxon>
        <taxon>Pichiaceae</taxon>
        <taxon>Komagataella</taxon>
    </lineage>
</organism>
<evidence type="ECO:0000313" key="6">
    <source>
        <dbReference type="EMBL" id="ANZ76840.1"/>
    </source>
</evidence>
<evidence type="ECO:0000256" key="2">
    <source>
        <dbReference type="ARBA" id="ARBA00022448"/>
    </source>
</evidence>
<dbReference type="InterPro" id="IPR039481">
    <property type="entry name" value="EXOC2/Sec5_N_dom"/>
</dbReference>
<dbReference type="PANTHER" id="PTHR13043:SF1">
    <property type="entry name" value="EXOCYST COMPLEX COMPONENT 2"/>
    <property type="match status" value="1"/>
</dbReference>
<protein>
    <recommendedName>
        <fullName evidence="4">Exocyst complex component SEC5</fullName>
    </recommendedName>
</protein>
<dbReference type="PANTHER" id="PTHR13043">
    <property type="entry name" value="EXOCYST COMPLEX COMPONENT SEC5"/>
    <property type="match status" value="1"/>
</dbReference>
<keyword evidence="4" id="KW-0653">Protein transport</keyword>